<keyword evidence="4 11" id="KW-0863">Zinc-finger</keyword>
<evidence type="ECO:0000256" key="9">
    <source>
        <dbReference type="ARBA" id="ARBA00023163"/>
    </source>
</evidence>
<dbReference type="InterPro" id="IPR039355">
    <property type="entry name" value="Transcription_factor_GATA"/>
</dbReference>
<evidence type="ECO:0000256" key="6">
    <source>
        <dbReference type="ARBA" id="ARBA00023015"/>
    </source>
</evidence>
<dbReference type="FunFam" id="3.30.50.10:FF:000001">
    <property type="entry name" value="GATA transcription factor (GATAd)"/>
    <property type="match status" value="1"/>
</dbReference>
<dbReference type="SMART" id="SM00401">
    <property type="entry name" value="ZnF_GATA"/>
    <property type="match status" value="2"/>
</dbReference>
<dbReference type="InterPro" id="IPR013088">
    <property type="entry name" value="Znf_NHR/GATA"/>
</dbReference>
<dbReference type="InterPro" id="IPR000679">
    <property type="entry name" value="Znf_GATA"/>
</dbReference>
<reference evidence="14" key="1">
    <citation type="submission" date="2016-02" db="EMBL/GenBank/DDBJ databases">
        <title>Nilaparvata lugens (brown planthopper).</title>
        <authorList>
            <person name="Sun Z."/>
            <person name="Kang K."/>
            <person name="Zhang J."/>
            <person name="Zhai Y."/>
            <person name="Zeng R."/>
            <person name="Zhang W."/>
        </authorList>
    </citation>
    <scope>NUCLEOTIDE SEQUENCE</scope>
</reference>
<name>A0A1X8VEW6_NILLU</name>
<proteinExistence type="evidence at transcript level"/>
<evidence type="ECO:0000256" key="5">
    <source>
        <dbReference type="ARBA" id="ARBA00022833"/>
    </source>
</evidence>
<gene>
    <name evidence="14" type="primary">GATA</name>
</gene>
<keyword evidence="8" id="KW-0010">Activator</keyword>
<protein>
    <submittedName>
        <fullName evidence="14">GATA</fullName>
    </submittedName>
</protein>
<evidence type="ECO:0000256" key="12">
    <source>
        <dbReference type="SAM" id="MobiDB-lite"/>
    </source>
</evidence>
<organism evidence="14">
    <name type="scientific">Nilaparvata lugens</name>
    <name type="common">Brown planthopper</name>
    <dbReference type="NCBI Taxonomy" id="108931"/>
    <lineage>
        <taxon>Eukaryota</taxon>
        <taxon>Metazoa</taxon>
        <taxon>Ecdysozoa</taxon>
        <taxon>Arthropoda</taxon>
        <taxon>Hexapoda</taxon>
        <taxon>Insecta</taxon>
        <taxon>Pterygota</taxon>
        <taxon>Neoptera</taxon>
        <taxon>Paraneoptera</taxon>
        <taxon>Hemiptera</taxon>
        <taxon>Auchenorrhyncha</taxon>
        <taxon>Fulgoroidea</taxon>
        <taxon>Delphacidae</taxon>
        <taxon>Delphacinae</taxon>
        <taxon>Nilaparvata</taxon>
    </lineage>
</organism>
<dbReference type="GO" id="GO:0008270">
    <property type="term" value="F:zinc ion binding"/>
    <property type="evidence" value="ECO:0007669"/>
    <property type="project" value="UniProtKB-KW"/>
</dbReference>
<dbReference type="GO" id="GO:0045944">
    <property type="term" value="P:positive regulation of transcription by RNA polymerase II"/>
    <property type="evidence" value="ECO:0007669"/>
    <property type="project" value="TreeGrafter"/>
</dbReference>
<dbReference type="EMBL" id="KU745460">
    <property type="protein sequence ID" value="AQA29190.1"/>
    <property type="molecule type" value="mRNA"/>
</dbReference>
<sequence length="355" mass="38119">MWATQVVAPPNDDYSPPAPQAVSGGVTKFSATAPSTLPAFQPRFTAFPGAVSTFPGAVSTTSTASSSSSSRAAPYSPSIYTSSASAYLSTGEAGLWNAAFAAPGGGTDQYIVAQQRRTTSVQHQYPAAASLTAMDEVEFFQEGRECVNCGAISTPLWRRDGTGHYLCNACGLYHKMNGMNRPLVRQPRRLTANRRTGLQCSNCTTRATSLWRRNSVGEPVCNACGLYYKLHGVNRPMAMKKDSIQTRKRKARAGSKADTGSAPSKMMKLEPQSDVYTECRTNSSGMMSHSNNSPLPYSNLYSNQHAASTLYYDSLTLPAKQETSPISSNDQSVSPHIVTLANQKPERPSVVSIAS</sequence>
<dbReference type="SUPFAM" id="SSF57716">
    <property type="entry name" value="Glucocorticoid receptor-like (DNA-binding domain)"/>
    <property type="match status" value="2"/>
</dbReference>
<evidence type="ECO:0000256" key="7">
    <source>
        <dbReference type="ARBA" id="ARBA00023125"/>
    </source>
</evidence>
<feature type="region of interest" description="Disordered" evidence="12">
    <location>
        <begin position="1"/>
        <end position="21"/>
    </location>
</feature>
<dbReference type="AlphaFoldDB" id="A0A1X8VEW6"/>
<dbReference type="GO" id="GO:0005634">
    <property type="term" value="C:nucleus"/>
    <property type="evidence" value="ECO:0007669"/>
    <property type="project" value="UniProtKB-SubCell"/>
</dbReference>
<dbReference type="OrthoDB" id="515401at2759"/>
<dbReference type="PROSITE" id="PS00344">
    <property type="entry name" value="GATA_ZN_FINGER_1"/>
    <property type="match status" value="2"/>
</dbReference>
<keyword evidence="7" id="KW-0238">DNA-binding</keyword>
<accession>A0A1X8VEW6</accession>
<dbReference type="PRINTS" id="PR00619">
    <property type="entry name" value="GATAZNFINGER"/>
</dbReference>
<keyword evidence="6" id="KW-0805">Transcription regulation</keyword>
<dbReference type="PROSITE" id="PS50114">
    <property type="entry name" value="GATA_ZN_FINGER_2"/>
    <property type="match status" value="2"/>
</dbReference>
<evidence type="ECO:0000256" key="3">
    <source>
        <dbReference type="ARBA" id="ARBA00022737"/>
    </source>
</evidence>
<dbReference type="GO" id="GO:0000981">
    <property type="term" value="F:DNA-binding transcription factor activity, RNA polymerase II-specific"/>
    <property type="evidence" value="ECO:0007669"/>
    <property type="project" value="TreeGrafter"/>
</dbReference>
<dbReference type="PANTHER" id="PTHR10071">
    <property type="entry name" value="TRANSCRIPTION FACTOR GATA FAMILY MEMBER"/>
    <property type="match status" value="1"/>
</dbReference>
<evidence type="ECO:0000256" key="2">
    <source>
        <dbReference type="ARBA" id="ARBA00022723"/>
    </source>
</evidence>
<dbReference type="GO" id="GO:0045165">
    <property type="term" value="P:cell fate commitment"/>
    <property type="evidence" value="ECO:0007669"/>
    <property type="project" value="TreeGrafter"/>
</dbReference>
<dbReference type="CDD" id="cd00202">
    <property type="entry name" value="ZnF_GATA"/>
    <property type="match status" value="2"/>
</dbReference>
<dbReference type="FunFam" id="3.30.50.10:FF:000032">
    <property type="entry name" value="Transcription factor GATA-3"/>
    <property type="match status" value="1"/>
</dbReference>
<keyword evidence="10" id="KW-0539">Nucleus</keyword>
<feature type="region of interest" description="Disordered" evidence="12">
    <location>
        <begin position="241"/>
        <end position="270"/>
    </location>
</feature>
<dbReference type="Pfam" id="PF00320">
    <property type="entry name" value="GATA"/>
    <property type="match status" value="2"/>
</dbReference>
<dbReference type="PANTHER" id="PTHR10071:SF337">
    <property type="entry name" value="GATA-BINDING FACTOR A"/>
    <property type="match status" value="1"/>
</dbReference>
<evidence type="ECO:0000256" key="1">
    <source>
        <dbReference type="ARBA" id="ARBA00004123"/>
    </source>
</evidence>
<evidence type="ECO:0000313" key="14">
    <source>
        <dbReference type="EMBL" id="AQA29190.1"/>
    </source>
</evidence>
<evidence type="ECO:0000256" key="4">
    <source>
        <dbReference type="ARBA" id="ARBA00022771"/>
    </source>
</evidence>
<dbReference type="GO" id="GO:0000978">
    <property type="term" value="F:RNA polymerase II cis-regulatory region sequence-specific DNA binding"/>
    <property type="evidence" value="ECO:0007669"/>
    <property type="project" value="TreeGrafter"/>
</dbReference>
<evidence type="ECO:0000256" key="8">
    <source>
        <dbReference type="ARBA" id="ARBA00023159"/>
    </source>
</evidence>
<feature type="domain" description="GATA-type" evidence="13">
    <location>
        <begin position="194"/>
        <end position="247"/>
    </location>
</feature>
<evidence type="ECO:0000256" key="11">
    <source>
        <dbReference type="PROSITE-ProRule" id="PRU00094"/>
    </source>
</evidence>
<feature type="domain" description="GATA-type" evidence="13">
    <location>
        <begin position="140"/>
        <end position="194"/>
    </location>
</feature>
<keyword evidence="3" id="KW-0677">Repeat</keyword>
<dbReference type="Gene3D" id="3.30.50.10">
    <property type="entry name" value="Erythroid Transcription Factor GATA-1, subunit A"/>
    <property type="match status" value="2"/>
</dbReference>
<keyword evidence="2" id="KW-0479">Metal-binding</keyword>
<dbReference type="GO" id="GO:0000122">
    <property type="term" value="P:negative regulation of transcription by RNA polymerase II"/>
    <property type="evidence" value="ECO:0007669"/>
    <property type="project" value="TreeGrafter"/>
</dbReference>
<comment type="subcellular location">
    <subcellularLocation>
        <location evidence="1">Nucleus</location>
    </subcellularLocation>
</comment>
<keyword evidence="5" id="KW-0862">Zinc</keyword>
<keyword evidence="9" id="KW-0804">Transcription</keyword>
<evidence type="ECO:0000259" key="13">
    <source>
        <dbReference type="PROSITE" id="PS50114"/>
    </source>
</evidence>
<evidence type="ECO:0000256" key="10">
    <source>
        <dbReference type="ARBA" id="ARBA00023242"/>
    </source>
</evidence>